<dbReference type="Proteomes" id="UP000682733">
    <property type="component" value="Unassembled WGS sequence"/>
</dbReference>
<evidence type="ECO:0000313" key="4">
    <source>
        <dbReference type="EMBL" id="CAF3751178.1"/>
    </source>
</evidence>
<gene>
    <name evidence="3" type="ORF">GPM918_LOCUS17514</name>
    <name evidence="2" type="ORF">OVA965_LOCUS13562</name>
    <name evidence="5" type="ORF">SRO942_LOCUS17513</name>
    <name evidence="4" type="ORF">TMI583_LOCUS13565</name>
</gene>
<dbReference type="AlphaFoldDB" id="A0A814M846"/>
<evidence type="ECO:0000313" key="2">
    <source>
        <dbReference type="EMBL" id="CAF0980560.1"/>
    </source>
</evidence>
<evidence type="ECO:0000256" key="1">
    <source>
        <dbReference type="SAM" id="MobiDB-lite"/>
    </source>
</evidence>
<organism evidence="3 6">
    <name type="scientific">Didymodactylos carnosus</name>
    <dbReference type="NCBI Taxonomy" id="1234261"/>
    <lineage>
        <taxon>Eukaryota</taxon>
        <taxon>Metazoa</taxon>
        <taxon>Spiralia</taxon>
        <taxon>Gnathifera</taxon>
        <taxon>Rotifera</taxon>
        <taxon>Eurotatoria</taxon>
        <taxon>Bdelloidea</taxon>
        <taxon>Philodinida</taxon>
        <taxon>Philodinidae</taxon>
        <taxon>Didymodactylos</taxon>
    </lineage>
</organism>
<accession>A0A814M846</accession>
<protein>
    <submittedName>
        <fullName evidence="3">Uncharacterized protein</fullName>
    </submittedName>
</protein>
<evidence type="ECO:0000313" key="6">
    <source>
        <dbReference type="Proteomes" id="UP000663829"/>
    </source>
</evidence>
<dbReference type="Proteomes" id="UP000677228">
    <property type="component" value="Unassembled WGS sequence"/>
</dbReference>
<dbReference type="EMBL" id="CAJNOQ010004833">
    <property type="protein sequence ID" value="CAF1075822.1"/>
    <property type="molecule type" value="Genomic_DNA"/>
</dbReference>
<dbReference type="EMBL" id="CAJOBA010005677">
    <property type="protein sequence ID" value="CAF3751178.1"/>
    <property type="molecule type" value="Genomic_DNA"/>
</dbReference>
<feature type="compositionally biased region" description="Polar residues" evidence="1">
    <location>
        <begin position="66"/>
        <end position="78"/>
    </location>
</feature>
<sequence length="193" mass="21818">MASSSSYGSRYSRRSSLSTVANIQANQSLNRQQSKKNLTDSPIADVKDERVSRRRSSPSARHLKTLQMQTTAATPQRSRNNDDGDIIGMYDENDNQDDQVEQLNISSASIATESMEMSQQSSYNNYSTSVNGNNMGNKSTITKYELLNRYFKKLNTGGYYCNLCNGTKHAQKVRFFKYCAEVITKQFLLEKTI</sequence>
<comment type="caution">
    <text evidence="3">The sequence shown here is derived from an EMBL/GenBank/DDBJ whole genome shotgun (WGS) entry which is preliminary data.</text>
</comment>
<feature type="compositionally biased region" description="Polar residues" evidence="1">
    <location>
        <begin position="24"/>
        <end position="40"/>
    </location>
</feature>
<proteinExistence type="predicted"/>
<evidence type="ECO:0000313" key="5">
    <source>
        <dbReference type="EMBL" id="CAF3842376.1"/>
    </source>
</evidence>
<dbReference type="EMBL" id="CAJOBC010004834">
    <property type="protein sequence ID" value="CAF3842376.1"/>
    <property type="molecule type" value="Genomic_DNA"/>
</dbReference>
<feature type="compositionally biased region" description="Basic residues" evidence="1">
    <location>
        <begin position="52"/>
        <end position="64"/>
    </location>
</feature>
<keyword evidence="6" id="KW-1185">Reference proteome</keyword>
<dbReference type="EMBL" id="CAJNOK010005671">
    <property type="protein sequence ID" value="CAF0980560.1"/>
    <property type="molecule type" value="Genomic_DNA"/>
</dbReference>
<dbReference type="Proteomes" id="UP000663829">
    <property type="component" value="Unassembled WGS sequence"/>
</dbReference>
<evidence type="ECO:0000313" key="3">
    <source>
        <dbReference type="EMBL" id="CAF1075822.1"/>
    </source>
</evidence>
<name>A0A814M846_9BILA</name>
<feature type="region of interest" description="Disordered" evidence="1">
    <location>
        <begin position="24"/>
        <end position="97"/>
    </location>
</feature>
<dbReference type="OrthoDB" id="10591631at2759"/>
<dbReference type="Proteomes" id="UP000681722">
    <property type="component" value="Unassembled WGS sequence"/>
</dbReference>
<reference evidence="3" key="1">
    <citation type="submission" date="2021-02" db="EMBL/GenBank/DDBJ databases">
        <authorList>
            <person name="Nowell W R."/>
        </authorList>
    </citation>
    <scope>NUCLEOTIDE SEQUENCE</scope>
</reference>